<accession>A0AAW1R616</accession>
<comment type="caution">
    <text evidence="1">The sequence shown here is derived from an EMBL/GenBank/DDBJ whole genome shotgun (WGS) entry which is preliminary data.</text>
</comment>
<name>A0AAW1R616_9CHLO</name>
<organism evidence="1 2">
    <name type="scientific">[Myrmecia] bisecta</name>
    <dbReference type="NCBI Taxonomy" id="41462"/>
    <lineage>
        <taxon>Eukaryota</taxon>
        <taxon>Viridiplantae</taxon>
        <taxon>Chlorophyta</taxon>
        <taxon>core chlorophytes</taxon>
        <taxon>Trebouxiophyceae</taxon>
        <taxon>Trebouxiales</taxon>
        <taxon>Trebouxiaceae</taxon>
        <taxon>Myrmecia</taxon>
    </lineage>
</organism>
<dbReference type="EMBL" id="JALJOR010000001">
    <property type="protein sequence ID" value="KAK9828938.1"/>
    <property type="molecule type" value="Genomic_DNA"/>
</dbReference>
<evidence type="ECO:0000313" key="2">
    <source>
        <dbReference type="Proteomes" id="UP001489004"/>
    </source>
</evidence>
<proteinExistence type="predicted"/>
<reference evidence="1 2" key="1">
    <citation type="journal article" date="2024" name="Nat. Commun.">
        <title>Phylogenomics reveals the evolutionary origins of lichenization in chlorophyte algae.</title>
        <authorList>
            <person name="Puginier C."/>
            <person name="Libourel C."/>
            <person name="Otte J."/>
            <person name="Skaloud P."/>
            <person name="Haon M."/>
            <person name="Grisel S."/>
            <person name="Petersen M."/>
            <person name="Berrin J.G."/>
            <person name="Delaux P.M."/>
            <person name="Dal Grande F."/>
            <person name="Keller J."/>
        </authorList>
    </citation>
    <scope>NUCLEOTIDE SEQUENCE [LARGE SCALE GENOMIC DNA]</scope>
    <source>
        <strain evidence="1 2">SAG 2043</strain>
    </source>
</reference>
<sequence>MGKEQVEEGLCAGDWYTSSSYPFPSSSTDGRAYGSGGAEADCCHQLHVPGQLVHNEAVLTSSRATSPTGASGCQSYIDMPWISGWGDRQEPWSGRFQDDLDAGVWDASIEGHGQPTSDAAQAGNVVPGPDSVGWGGGWQEGREASFGAIQVEPAADVVLTRFWFVREVPRVSSAMLTTFPDVVVTFIVEQQAAAVLCRSSLLNRPPCQRPSR</sequence>
<keyword evidence="2" id="KW-1185">Reference proteome</keyword>
<protein>
    <submittedName>
        <fullName evidence="1">Uncharacterized protein</fullName>
    </submittedName>
</protein>
<gene>
    <name evidence="1" type="ORF">WJX72_002924</name>
</gene>
<dbReference type="Proteomes" id="UP001489004">
    <property type="component" value="Unassembled WGS sequence"/>
</dbReference>
<evidence type="ECO:0000313" key="1">
    <source>
        <dbReference type="EMBL" id="KAK9828938.1"/>
    </source>
</evidence>
<dbReference type="AlphaFoldDB" id="A0AAW1R616"/>